<proteinExistence type="inferred from homology"/>
<dbReference type="OrthoDB" id="973869at2"/>
<dbReference type="FunFam" id="3.40.309.10:FF:000009">
    <property type="entry name" value="Aldehyde dehydrogenase A"/>
    <property type="match status" value="1"/>
</dbReference>
<dbReference type="RefSeq" id="WP_142715936.1">
    <property type="nucleotide sequence ID" value="NZ_FXTH01000023.1"/>
</dbReference>
<evidence type="ECO:0000256" key="1">
    <source>
        <dbReference type="ARBA" id="ARBA00009986"/>
    </source>
</evidence>
<dbReference type="PROSITE" id="PS00070">
    <property type="entry name" value="ALDEHYDE_DEHYDR_CYS"/>
    <property type="match status" value="1"/>
</dbReference>
<dbReference type="Proteomes" id="UP000317593">
    <property type="component" value="Unassembled WGS sequence"/>
</dbReference>
<name>A0A521F6P1_9BACT</name>
<keyword evidence="4" id="KW-0175">Coiled coil</keyword>
<dbReference type="Pfam" id="PF00171">
    <property type="entry name" value="Aldedh"/>
    <property type="match status" value="1"/>
</dbReference>
<dbReference type="PANTHER" id="PTHR43217">
    <property type="entry name" value="SUCCINATE SEMIALDEHYDE DEHYDROGENASE [NAD(P)+] SAD"/>
    <property type="match status" value="1"/>
</dbReference>
<dbReference type="GO" id="GO:0004030">
    <property type="term" value="F:aldehyde dehydrogenase [NAD(P)+] activity"/>
    <property type="evidence" value="ECO:0007669"/>
    <property type="project" value="InterPro"/>
</dbReference>
<keyword evidence="7" id="KW-1185">Reference proteome</keyword>
<dbReference type="FunFam" id="3.40.605.10:FF:000012">
    <property type="entry name" value="NAD-dependent succinate-semialdehyde dehydrogenase"/>
    <property type="match status" value="1"/>
</dbReference>
<gene>
    <name evidence="6" type="ORF">SAMN06265218_12329</name>
</gene>
<organism evidence="6 7">
    <name type="scientific">Fodinibius sediminis</name>
    <dbReference type="NCBI Taxonomy" id="1214077"/>
    <lineage>
        <taxon>Bacteria</taxon>
        <taxon>Pseudomonadati</taxon>
        <taxon>Balneolota</taxon>
        <taxon>Balneolia</taxon>
        <taxon>Balneolales</taxon>
        <taxon>Balneolaceae</taxon>
        <taxon>Fodinibius</taxon>
    </lineage>
</organism>
<dbReference type="InterPro" id="IPR016160">
    <property type="entry name" value="Ald_DH_CS_CYS"/>
</dbReference>
<dbReference type="PANTHER" id="PTHR43217:SF1">
    <property type="entry name" value="SUCCINATE SEMIALDEHYDE DEHYDROGENASE [NAD(P)+] SAD"/>
    <property type="match status" value="1"/>
</dbReference>
<dbReference type="InterPro" id="IPR015590">
    <property type="entry name" value="Aldehyde_DH_dom"/>
</dbReference>
<dbReference type="GO" id="GO:0004777">
    <property type="term" value="F:succinate-semialdehyde dehydrogenase (NAD+) activity"/>
    <property type="evidence" value="ECO:0007669"/>
    <property type="project" value="TreeGrafter"/>
</dbReference>
<evidence type="ECO:0000256" key="3">
    <source>
        <dbReference type="ARBA" id="ARBA00023002"/>
    </source>
</evidence>
<dbReference type="InterPro" id="IPR044148">
    <property type="entry name" value="ALDH_GabD1-like"/>
</dbReference>
<evidence type="ECO:0000256" key="2">
    <source>
        <dbReference type="ARBA" id="ARBA00022857"/>
    </source>
</evidence>
<dbReference type="InterPro" id="IPR047110">
    <property type="entry name" value="GABD/Sad-like"/>
</dbReference>
<keyword evidence="2" id="KW-0521">NADP</keyword>
<dbReference type="Gene3D" id="3.40.605.10">
    <property type="entry name" value="Aldehyde Dehydrogenase, Chain A, domain 1"/>
    <property type="match status" value="1"/>
</dbReference>
<reference evidence="6 7" key="1">
    <citation type="submission" date="2017-05" db="EMBL/GenBank/DDBJ databases">
        <authorList>
            <person name="Varghese N."/>
            <person name="Submissions S."/>
        </authorList>
    </citation>
    <scope>NUCLEOTIDE SEQUENCE [LARGE SCALE GENOMIC DNA]</scope>
    <source>
        <strain evidence="6 7">DSM 21194</strain>
    </source>
</reference>
<evidence type="ECO:0000259" key="5">
    <source>
        <dbReference type="Pfam" id="PF00171"/>
    </source>
</evidence>
<evidence type="ECO:0000313" key="7">
    <source>
        <dbReference type="Proteomes" id="UP000317593"/>
    </source>
</evidence>
<dbReference type="InterPro" id="IPR016163">
    <property type="entry name" value="Ald_DH_C"/>
</dbReference>
<accession>A0A521F6P1</accession>
<dbReference type="AlphaFoldDB" id="A0A521F6P1"/>
<dbReference type="Gene3D" id="3.40.309.10">
    <property type="entry name" value="Aldehyde Dehydrogenase, Chain A, domain 2"/>
    <property type="match status" value="1"/>
</dbReference>
<dbReference type="SUPFAM" id="SSF53720">
    <property type="entry name" value="ALDH-like"/>
    <property type="match status" value="1"/>
</dbReference>
<dbReference type="InterPro" id="IPR016162">
    <property type="entry name" value="Ald_DH_N"/>
</dbReference>
<evidence type="ECO:0000256" key="4">
    <source>
        <dbReference type="SAM" id="Coils"/>
    </source>
</evidence>
<dbReference type="CDD" id="cd07100">
    <property type="entry name" value="ALDH_SSADH1_GabD1"/>
    <property type="match status" value="1"/>
</dbReference>
<dbReference type="EMBL" id="FXTH01000023">
    <property type="protein sequence ID" value="SMO91170.1"/>
    <property type="molecule type" value="Genomic_DNA"/>
</dbReference>
<keyword evidence="3" id="KW-0560">Oxidoreductase</keyword>
<comment type="similarity">
    <text evidence="1">Belongs to the aldehyde dehydrogenase family.</text>
</comment>
<evidence type="ECO:0000313" key="6">
    <source>
        <dbReference type="EMBL" id="SMO91170.1"/>
    </source>
</evidence>
<protein>
    <submittedName>
        <fullName evidence="6">Succinate-semialdehyde dehydrogenase / glutarate-semialdehyde dehydrogenase</fullName>
    </submittedName>
</protein>
<feature type="domain" description="Aldehyde dehydrogenase" evidence="5">
    <location>
        <begin position="2"/>
        <end position="450"/>
    </location>
</feature>
<dbReference type="InterPro" id="IPR016161">
    <property type="entry name" value="Ald_DH/histidinol_DH"/>
</dbReference>
<feature type="coiled-coil region" evidence="4">
    <location>
        <begin position="16"/>
        <end position="69"/>
    </location>
</feature>
<sequence>MKSVNPATGDVIATYEKTTDQELQAIAEQADKAQQKWRNRSFDARAACLREMARLLESNKEKYAELMAREMGKPLAQGQSESEKCAWVCEYYADHAADFLEDDIIVSDAEKSYVTYNPLGTVLAVMPWNFPFWQLFRFAAPALMAGNAAILKHASNVTGCALAIEELMHESGIPRELFRTVVAGREQVQDLIQNEHIAAVTLTGSTRAGKAVASTAGGALKKSVLELGGSDPYLILANADVEKAAETCVTSRLINSGQSCIAAKRFIVVEKHYKPFLEAVTELMKGKHFGDPFEEGIDLGPMAREDLRDELHQQVQHSIEAGAQCVLGGNVPARPGAFYPPTILTEVGPGMPAYEEELFGPVAAVIRAGDEQEAIRIANDTSYGLGAAVFSKDVNRAEKIAARELEAGCCFVNAFVKSDPRLPFGGIKQSGFGRELSHFGIKEFVNVKTVYRA</sequence>